<comment type="caution">
    <text evidence="7">The sequence shown here is derived from an EMBL/GenBank/DDBJ whole genome shotgun (WGS) entry which is preliminary data.</text>
</comment>
<dbReference type="GO" id="GO:0016491">
    <property type="term" value="F:oxidoreductase activity"/>
    <property type="evidence" value="ECO:0007669"/>
    <property type="project" value="InterPro"/>
</dbReference>
<dbReference type="SUPFAM" id="SSF52833">
    <property type="entry name" value="Thioredoxin-like"/>
    <property type="match status" value="1"/>
</dbReference>
<dbReference type="STRING" id="1423796.FC24_GL000087"/>
<dbReference type="EMBL" id="AYYI01000010">
    <property type="protein sequence ID" value="KRM99542.1"/>
    <property type="molecule type" value="Genomic_DNA"/>
</dbReference>
<dbReference type="AlphaFoldDB" id="A0A0R2DFK7"/>
<dbReference type="Proteomes" id="UP000051638">
    <property type="component" value="Unassembled WGS sequence"/>
</dbReference>
<dbReference type="PANTHER" id="PTHR43342:SF1">
    <property type="entry name" value="BIFURCATING [FEFE] HYDROGENASE GAMMA SUBUNIT"/>
    <property type="match status" value="1"/>
</dbReference>
<dbReference type="InterPro" id="IPR041921">
    <property type="entry name" value="NuoE_N"/>
</dbReference>
<evidence type="ECO:0000256" key="3">
    <source>
        <dbReference type="ARBA" id="ARBA00022723"/>
    </source>
</evidence>
<dbReference type="RefSeq" id="WP_057873190.1">
    <property type="nucleotide sequence ID" value="NZ_AYYI01000010.1"/>
</dbReference>
<proteinExistence type="inferred from homology"/>
<dbReference type="Gene3D" id="3.40.30.10">
    <property type="entry name" value="Glutaredoxin"/>
    <property type="match status" value="1"/>
</dbReference>
<evidence type="ECO:0000256" key="5">
    <source>
        <dbReference type="ARBA" id="ARBA00023014"/>
    </source>
</evidence>
<name>A0A0R2DFK7_9LACO</name>
<keyword evidence="8" id="KW-1185">Reference proteome</keyword>
<evidence type="ECO:0000256" key="4">
    <source>
        <dbReference type="ARBA" id="ARBA00023004"/>
    </source>
</evidence>
<dbReference type="InterPro" id="IPR042128">
    <property type="entry name" value="NuoE_dom"/>
</dbReference>
<organism evidence="7 8">
    <name type="scientific">Loigolactobacillus rennini DSM 20253</name>
    <dbReference type="NCBI Taxonomy" id="1423796"/>
    <lineage>
        <taxon>Bacteria</taxon>
        <taxon>Bacillati</taxon>
        <taxon>Bacillota</taxon>
        <taxon>Bacilli</taxon>
        <taxon>Lactobacillales</taxon>
        <taxon>Lactobacillaceae</taxon>
        <taxon>Loigolactobacillus</taxon>
    </lineage>
</organism>
<dbReference type="PATRIC" id="fig|1423796.3.peg.88"/>
<dbReference type="PIRSF" id="PIRSF000216">
    <property type="entry name" value="NADH_DH_24kDa"/>
    <property type="match status" value="1"/>
</dbReference>
<evidence type="ECO:0008006" key="9">
    <source>
        <dbReference type="Google" id="ProtNLM"/>
    </source>
</evidence>
<evidence type="ECO:0000256" key="1">
    <source>
        <dbReference type="ARBA" id="ARBA00010643"/>
    </source>
</evidence>
<protein>
    <recommendedName>
        <fullName evidence="9">NADH-quinone oxidoreductase subunit E</fullName>
    </recommendedName>
</protein>
<accession>A0A0R2DFK7</accession>
<evidence type="ECO:0000313" key="8">
    <source>
        <dbReference type="Proteomes" id="UP000051638"/>
    </source>
</evidence>
<evidence type="ECO:0000256" key="2">
    <source>
        <dbReference type="ARBA" id="ARBA00022714"/>
    </source>
</evidence>
<keyword evidence="3" id="KW-0479">Metal-binding</keyword>
<evidence type="ECO:0000256" key="6">
    <source>
        <dbReference type="ARBA" id="ARBA00034078"/>
    </source>
</evidence>
<keyword evidence="4" id="KW-0408">Iron</keyword>
<dbReference type="InterPro" id="IPR028431">
    <property type="entry name" value="NADP_DH_HndA-like"/>
</dbReference>
<dbReference type="OrthoDB" id="9807941at2"/>
<comment type="similarity">
    <text evidence="1">Belongs to the complex I 24 kDa subunit family.</text>
</comment>
<sequence length="164" mass="18134">MGDVLTRDAKVALIASYASKPEQIVNLLFRLQRTSKQHYIDQKTAQLVSDHLKIPVSGVYELCSYYPILNVKPQAKYMLKLCNAAPCTLVGGEMIRQTLEAVLGVPEDTVTEDGLFAYKSVGGLGACDQAPFIKVGTKVFGHLDETKTKQLVHDLQNGHYDHEI</sequence>
<keyword evidence="2" id="KW-0001">2Fe-2S</keyword>
<dbReference type="GO" id="GO:0051537">
    <property type="term" value="F:2 iron, 2 sulfur cluster binding"/>
    <property type="evidence" value="ECO:0007669"/>
    <property type="project" value="UniProtKB-KW"/>
</dbReference>
<dbReference type="Gene3D" id="1.10.10.1590">
    <property type="entry name" value="NADH-quinone oxidoreductase subunit E"/>
    <property type="match status" value="1"/>
</dbReference>
<dbReference type="GO" id="GO:0046872">
    <property type="term" value="F:metal ion binding"/>
    <property type="evidence" value="ECO:0007669"/>
    <property type="project" value="UniProtKB-KW"/>
</dbReference>
<keyword evidence="5" id="KW-0411">Iron-sulfur</keyword>
<comment type="cofactor">
    <cofactor evidence="6">
        <name>[2Fe-2S] cluster</name>
        <dbReference type="ChEBI" id="CHEBI:190135"/>
    </cofactor>
</comment>
<dbReference type="Pfam" id="PF01257">
    <property type="entry name" value="2Fe-2S_thioredx"/>
    <property type="match status" value="1"/>
</dbReference>
<dbReference type="InterPro" id="IPR002023">
    <property type="entry name" value="NuoE-like"/>
</dbReference>
<dbReference type="PANTHER" id="PTHR43342">
    <property type="entry name" value="NADH-QUINONE OXIDOREDUCTASE, E SUBUNIT"/>
    <property type="match status" value="1"/>
</dbReference>
<dbReference type="InterPro" id="IPR036249">
    <property type="entry name" value="Thioredoxin-like_sf"/>
</dbReference>
<evidence type="ECO:0000313" key="7">
    <source>
        <dbReference type="EMBL" id="KRM99542.1"/>
    </source>
</evidence>
<reference evidence="7 8" key="1">
    <citation type="journal article" date="2015" name="Genome Announc.">
        <title>Expanding the biotechnology potential of lactobacilli through comparative genomics of 213 strains and associated genera.</title>
        <authorList>
            <person name="Sun Z."/>
            <person name="Harris H.M."/>
            <person name="McCann A."/>
            <person name="Guo C."/>
            <person name="Argimon S."/>
            <person name="Zhang W."/>
            <person name="Yang X."/>
            <person name="Jeffery I.B."/>
            <person name="Cooney J.C."/>
            <person name="Kagawa T.F."/>
            <person name="Liu W."/>
            <person name="Song Y."/>
            <person name="Salvetti E."/>
            <person name="Wrobel A."/>
            <person name="Rasinkangas P."/>
            <person name="Parkhill J."/>
            <person name="Rea M.C."/>
            <person name="O'Sullivan O."/>
            <person name="Ritari J."/>
            <person name="Douillard F.P."/>
            <person name="Paul Ross R."/>
            <person name="Yang R."/>
            <person name="Briner A.E."/>
            <person name="Felis G.E."/>
            <person name="de Vos W.M."/>
            <person name="Barrangou R."/>
            <person name="Klaenhammer T.R."/>
            <person name="Caufield P.W."/>
            <person name="Cui Y."/>
            <person name="Zhang H."/>
            <person name="O'Toole P.W."/>
        </authorList>
    </citation>
    <scope>NUCLEOTIDE SEQUENCE [LARGE SCALE GENOMIC DNA]</scope>
    <source>
        <strain evidence="7 8">DSM 20253</strain>
    </source>
</reference>
<dbReference type="CDD" id="cd03064">
    <property type="entry name" value="TRX_Fd_NuoE"/>
    <property type="match status" value="1"/>
</dbReference>
<gene>
    <name evidence="7" type="ORF">FC24_GL000087</name>
</gene>